<sequence length="68" mass="7323">MSSLVTAGDNVMFYLTIYGCLAGANSVFTLLRAFLFAYGGVCAARTIHTRLLSNILKVMSRHGLTHVG</sequence>
<evidence type="ECO:0000256" key="3">
    <source>
        <dbReference type="ARBA" id="ARBA00023136"/>
    </source>
</evidence>
<feature type="transmembrane region" description="Helical" evidence="4">
    <location>
        <begin position="12"/>
        <end position="35"/>
    </location>
</feature>
<evidence type="ECO:0000256" key="2">
    <source>
        <dbReference type="ARBA" id="ARBA00022989"/>
    </source>
</evidence>
<dbReference type="Gene3D" id="1.20.1560.10">
    <property type="entry name" value="ABC transporter type 1, transmembrane domain"/>
    <property type="match status" value="1"/>
</dbReference>
<evidence type="ECO:0000256" key="4">
    <source>
        <dbReference type="SAM" id="Phobius"/>
    </source>
</evidence>
<reference evidence="5" key="2">
    <citation type="submission" date="2020-11" db="EMBL/GenBank/DDBJ databases">
        <authorList>
            <person name="McCartney M.A."/>
            <person name="Auch B."/>
            <person name="Kono T."/>
            <person name="Mallez S."/>
            <person name="Becker A."/>
            <person name="Gohl D.M."/>
            <person name="Silverstein K.A.T."/>
            <person name="Koren S."/>
            <person name="Bechman K.B."/>
            <person name="Herman A."/>
            <person name="Abrahante J.E."/>
            <person name="Garbe J."/>
        </authorList>
    </citation>
    <scope>NUCLEOTIDE SEQUENCE</scope>
    <source>
        <strain evidence="5">Duluth1</strain>
        <tissue evidence="5">Whole animal</tissue>
    </source>
</reference>
<dbReference type="AlphaFoldDB" id="A0A9D4DC99"/>
<reference evidence="5" key="1">
    <citation type="journal article" date="2019" name="bioRxiv">
        <title>The Genome of the Zebra Mussel, Dreissena polymorpha: A Resource for Invasive Species Research.</title>
        <authorList>
            <person name="McCartney M.A."/>
            <person name="Auch B."/>
            <person name="Kono T."/>
            <person name="Mallez S."/>
            <person name="Zhang Y."/>
            <person name="Obille A."/>
            <person name="Becker A."/>
            <person name="Abrahante J.E."/>
            <person name="Garbe J."/>
            <person name="Badalamenti J.P."/>
            <person name="Herman A."/>
            <person name="Mangelson H."/>
            <person name="Liachko I."/>
            <person name="Sullivan S."/>
            <person name="Sone E.D."/>
            <person name="Koren S."/>
            <person name="Silverstein K.A.T."/>
            <person name="Beckman K.B."/>
            <person name="Gohl D.M."/>
        </authorList>
    </citation>
    <scope>NUCLEOTIDE SEQUENCE</scope>
    <source>
        <strain evidence="5">Duluth1</strain>
        <tissue evidence="5">Whole animal</tissue>
    </source>
</reference>
<accession>A0A9D4DC99</accession>
<keyword evidence="1 4" id="KW-0812">Transmembrane</keyword>
<name>A0A9D4DC99_DREPO</name>
<evidence type="ECO:0000256" key="1">
    <source>
        <dbReference type="ARBA" id="ARBA00022692"/>
    </source>
</evidence>
<proteinExistence type="predicted"/>
<keyword evidence="2 4" id="KW-1133">Transmembrane helix</keyword>
<dbReference type="EMBL" id="JAIWYP010000010">
    <property type="protein sequence ID" value="KAH3746373.1"/>
    <property type="molecule type" value="Genomic_DNA"/>
</dbReference>
<dbReference type="InterPro" id="IPR036640">
    <property type="entry name" value="ABC1_TM_sf"/>
</dbReference>
<dbReference type="GO" id="GO:0016020">
    <property type="term" value="C:membrane"/>
    <property type="evidence" value="ECO:0007669"/>
    <property type="project" value="InterPro"/>
</dbReference>
<protein>
    <submittedName>
        <fullName evidence="5">Uncharacterized protein</fullName>
    </submittedName>
</protein>
<organism evidence="5 6">
    <name type="scientific">Dreissena polymorpha</name>
    <name type="common">Zebra mussel</name>
    <name type="synonym">Mytilus polymorpha</name>
    <dbReference type="NCBI Taxonomy" id="45954"/>
    <lineage>
        <taxon>Eukaryota</taxon>
        <taxon>Metazoa</taxon>
        <taxon>Spiralia</taxon>
        <taxon>Lophotrochozoa</taxon>
        <taxon>Mollusca</taxon>
        <taxon>Bivalvia</taxon>
        <taxon>Autobranchia</taxon>
        <taxon>Heteroconchia</taxon>
        <taxon>Euheterodonta</taxon>
        <taxon>Imparidentia</taxon>
        <taxon>Neoheterodontei</taxon>
        <taxon>Myida</taxon>
        <taxon>Dreissenoidea</taxon>
        <taxon>Dreissenidae</taxon>
        <taxon>Dreissena</taxon>
    </lineage>
</organism>
<dbReference type="SUPFAM" id="SSF90123">
    <property type="entry name" value="ABC transporter transmembrane region"/>
    <property type="match status" value="1"/>
</dbReference>
<dbReference type="Proteomes" id="UP000828390">
    <property type="component" value="Unassembled WGS sequence"/>
</dbReference>
<dbReference type="GO" id="GO:0005524">
    <property type="term" value="F:ATP binding"/>
    <property type="evidence" value="ECO:0007669"/>
    <property type="project" value="InterPro"/>
</dbReference>
<comment type="caution">
    <text evidence="5">The sequence shown here is derived from an EMBL/GenBank/DDBJ whole genome shotgun (WGS) entry which is preliminary data.</text>
</comment>
<evidence type="ECO:0000313" key="5">
    <source>
        <dbReference type="EMBL" id="KAH3746373.1"/>
    </source>
</evidence>
<keyword evidence="3 4" id="KW-0472">Membrane</keyword>
<evidence type="ECO:0000313" key="6">
    <source>
        <dbReference type="Proteomes" id="UP000828390"/>
    </source>
</evidence>
<keyword evidence="6" id="KW-1185">Reference proteome</keyword>
<gene>
    <name evidence="5" type="ORF">DPMN_180780</name>
</gene>